<organism evidence="9 10">
    <name type="scientific">Musa balbisiana</name>
    <name type="common">Banana</name>
    <dbReference type="NCBI Taxonomy" id="52838"/>
    <lineage>
        <taxon>Eukaryota</taxon>
        <taxon>Viridiplantae</taxon>
        <taxon>Streptophyta</taxon>
        <taxon>Embryophyta</taxon>
        <taxon>Tracheophyta</taxon>
        <taxon>Spermatophyta</taxon>
        <taxon>Magnoliopsida</taxon>
        <taxon>Liliopsida</taxon>
        <taxon>Zingiberales</taxon>
        <taxon>Musaceae</taxon>
        <taxon>Musa</taxon>
    </lineage>
</organism>
<proteinExistence type="predicted"/>
<feature type="region of interest" description="Disordered" evidence="7">
    <location>
        <begin position="208"/>
        <end position="279"/>
    </location>
</feature>
<comment type="subcellular location">
    <subcellularLocation>
        <location evidence="1">Nucleus</location>
    </subcellularLocation>
</comment>
<dbReference type="EMBL" id="PYDT01000007">
    <property type="protein sequence ID" value="THU55081.1"/>
    <property type="molecule type" value="Genomic_DNA"/>
</dbReference>
<dbReference type="PANTHER" id="PTHR13690:SF80">
    <property type="entry name" value="BZIP TRANSCRIPTION FACTOR FAMILY PROTEIN-RELATED"/>
    <property type="match status" value="1"/>
</dbReference>
<dbReference type="PANTHER" id="PTHR13690">
    <property type="entry name" value="TRANSCRIPTION FACTOR POSF21-RELATED"/>
    <property type="match status" value="1"/>
</dbReference>
<evidence type="ECO:0000256" key="7">
    <source>
        <dbReference type="SAM" id="MobiDB-lite"/>
    </source>
</evidence>
<dbReference type="STRING" id="52838.A0A4S8J1C5"/>
<gene>
    <name evidence="9" type="ORF">C4D60_Mb11t02800</name>
</gene>
<dbReference type="SUPFAM" id="SSF57959">
    <property type="entry name" value="Leucine zipper domain"/>
    <property type="match status" value="1"/>
</dbReference>
<evidence type="ECO:0000256" key="4">
    <source>
        <dbReference type="ARBA" id="ARBA00023163"/>
    </source>
</evidence>
<feature type="domain" description="BZIP" evidence="8">
    <location>
        <begin position="290"/>
        <end position="347"/>
    </location>
</feature>
<reference evidence="9 10" key="1">
    <citation type="journal article" date="2019" name="Nat. Plants">
        <title>Genome sequencing of Musa balbisiana reveals subgenome evolution and function divergence in polyploid bananas.</title>
        <authorList>
            <person name="Yao X."/>
        </authorList>
    </citation>
    <scope>NUCLEOTIDE SEQUENCE [LARGE SCALE GENOMIC DNA]</scope>
    <source>
        <strain evidence="10">cv. DH-PKW</strain>
        <tissue evidence="9">Leaves</tissue>
    </source>
</reference>
<dbReference type="PROSITE" id="PS50217">
    <property type="entry name" value="BZIP"/>
    <property type="match status" value="1"/>
</dbReference>
<protein>
    <recommendedName>
        <fullName evidence="8">BZIP domain-containing protein</fullName>
    </recommendedName>
</protein>
<dbReference type="GO" id="GO:0005634">
    <property type="term" value="C:nucleus"/>
    <property type="evidence" value="ECO:0007669"/>
    <property type="project" value="UniProtKB-SubCell"/>
</dbReference>
<dbReference type="Gene3D" id="1.20.5.170">
    <property type="match status" value="1"/>
</dbReference>
<feature type="compositionally biased region" description="Polar residues" evidence="7">
    <location>
        <begin position="64"/>
        <end position="88"/>
    </location>
</feature>
<name>A0A4S8J1C5_MUSBA</name>
<keyword evidence="5" id="KW-0539">Nucleus</keyword>
<evidence type="ECO:0000256" key="2">
    <source>
        <dbReference type="ARBA" id="ARBA00023015"/>
    </source>
</evidence>
<evidence type="ECO:0000256" key="1">
    <source>
        <dbReference type="ARBA" id="ARBA00004123"/>
    </source>
</evidence>
<dbReference type="CDD" id="cd14703">
    <property type="entry name" value="bZIP_plant_RF2"/>
    <property type="match status" value="1"/>
</dbReference>
<dbReference type="AlphaFoldDB" id="A0A4S8J1C5"/>
<dbReference type="SMART" id="SM00338">
    <property type="entry name" value="BRLZ"/>
    <property type="match status" value="1"/>
</dbReference>
<evidence type="ECO:0000256" key="6">
    <source>
        <dbReference type="SAM" id="Coils"/>
    </source>
</evidence>
<sequence>MKGMEESGNELMQQLRGNPFLPRSKQQQYSSNGEEAGKFLFPAPRLPPMAHQLPPAGQLHSHSRSQPTVFSLDSLQSPSYNVDSSPTADVSMDEHHVRSSHSPPLPPCNVAASCAADLALVKEGLPPRKAHRRSQSDVPFAFLSPSLPVQAEDAAPLAAGFLDSAKLTAAVVKVEIDWNRGLDAAGVTGDDLFNAYMNLDGLDALNSSEDNHEDFDSRDSGSKTNAADSSENEADSNVKEHTGGSCSVGLRANDASRKEGLKRNAAGDPTQVMAASRHSRSLSMDSFVGKILANRQSAARSKERKTRYIAELEHRVQALLTETTTLSTQLTSLQRDSAGLTNQNTELKFRLQAMERQAQLRDALNEALSAEVQHLKLAAAGLTDAHSSNSLNPREPSINPHIFLLQQQYPTPETTDRGSHGFQFRSIT</sequence>
<accession>A0A4S8J1C5</accession>
<dbReference type="InterPro" id="IPR046347">
    <property type="entry name" value="bZIP_sf"/>
</dbReference>
<keyword evidence="3" id="KW-0238">DNA-binding</keyword>
<evidence type="ECO:0000313" key="10">
    <source>
        <dbReference type="Proteomes" id="UP000317650"/>
    </source>
</evidence>
<keyword evidence="10" id="KW-1185">Reference proteome</keyword>
<dbReference type="InterPro" id="IPR004827">
    <property type="entry name" value="bZIP"/>
</dbReference>
<evidence type="ECO:0000256" key="3">
    <source>
        <dbReference type="ARBA" id="ARBA00023125"/>
    </source>
</evidence>
<keyword evidence="6" id="KW-0175">Coiled coil</keyword>
<evidence type="ECO:0000259" key="8">
    <source>
        <dbReference type="PROSITE" id="PS50217"/>
    </source>
</evidence>
<feature type="region of interest" description="Disordered" evidence="7">
    <location>
        <begin position="1"/>
        <end position="104"/>
    </location>
</feature>
<dbReference type="Pfam" id="PF00170">
    <property type="entry name" value="bZIP_1"/>
    <property type="match status" value="1"/>
</dbReference>
<evidence type="ECO:0000256" key="5">
    <source>
        <dbReference type="ARBA" id="ARBA00023242"/>
    </source>
</evidence>
<dbReference type="Proteomes" id="UP000317650">
    <property type="component" value="Chromosome 11"/>
</dbReference>
<dbReference type="InterPro" id="IPR044759">
    <property type="entry name" value="bZIP_RF2"/>
</dbReference>
<dbReference type="GO" id="GO:0003700">
    <property type="term" value="F:DNA-binding transcription factor activity"/>
    <property type="evidence" value="ECO:0007669"/>
    <property type="project" value="InterPro"/>
</dbReference>
<feature type="coiled-coil region" evidence="6">
    <location>
        <begin position="302"/>
        <end position="357"/>
    </location>
</feature>
<evidence type="ECO:0000313" key="9">
    <source>
        <dbReference type="EMBL" id="THU55081.1"/>
    </source>
</evidence>
<keyword evidence="4" id="KW-0804">Transcription</keyword>
<comment type="caution">
    <text evidence="9">The sequence shown here is derived from an EMBL/GenBank/DDBJ whole genome shotgun (WGS) entry which is preliminary data.</text>
</comment>
<keyword evidence="2" id="KW-0805">Transcription regulation</keyword>
<feature type="compositionally biased region" description="Polar residues" evidence="7">
    <location>
        <begin position="24"/>
        <end position="33"/>
    </location>
</feature>
<dbReference type="GO" id="GO:0003677">
    <property type="term" value="F:DNA binding"/>
    <property type="evidence" value="ECO:0007669"/>
    <property type="project" value="UniProtKB-KW"/>
</dbReference>